<evidence type="ECO:0000256" key="7">
    <source>
        <dbReference type="ARBA" id="ARBA00023163"/>
    </source>
</evidence>
<proteinExistence type="inferred from homology"/>
<keyword evidence="5" id="KW-0346">Stress response</keyword>
<accession>A0A328DQW3</accession>
<feature type="domain" description="HSF-type DNA-binding" evidence="12">
    <location>
        <begin position="10"/>
        <end position="129"/>
    </location>
</feature>
<reference evidence="13 14" key="1">
    <citation type="submission" date="2018-06" db="EMBL/GenBank/DDBJ databases">
        <title>The Genome of Cuscuta australis (Dodder) Provides Insight into the Evolution of Plant Parasitism.</title>
        <authorList>
            <person name="Liu H."/>
        </authorList>
    </citation>
    <scope>NUCLEOTIDE SEQUENCE [LARGE SCALE GENOMIC DNA]</scope>
    <source>
        <strain evidence="14">cv. Yunnan</strain>
        <tissue evidence="13">Vines</tissue>
    </source>
</reference>
<evidence type="ECO:0000256" key="5">
    <source>
        <dbReference type="ARBA" id="ARBA00023016"/>
    </source>
</evidence>
<keyword evidence="7" id="KW-0804">Transcription</keyword>
<evidence type="ECO:0000256" key="8">
    <source>
        <dbReference type="ARBA" id="ARBA00023242"/>
    </source>
</evidence>
<dbReference type="PANTHER" id="PTHR10015">
    <property type="entry name" value="HEAT SHOCK TRANSCRIPTION FACTOR"/>
    <property type="match status" value="1"/>
</dbReference>
<protein>
    <recommendedName>
        <fullName evidence="12">HSF-type DNA-binding domain-containing protein</fullName>
    </recommendedName>
</protein>
<dbReference type="GO" id="GO:0006357">
    <property type="term" value="P:regulation of transcription by RNA polymerase II"/>
    <property type="evidence" value="ECO:0007669"/>
    <property type="project" value="TreeGrafter"/>
</dbReference>
<name>A0A328DQW3_9ASTE</name>
<evidence type="ECO:0000256" key="4">
    <source>
        <dbReference type="ARBA" id="ARBA00023015"/>
    </source>
</evidence>
<evidence type="ECO:0000256" key="6">
    <source>
        <dbReference type="ARBA" id="ARBA00023125"/>
    </source>
</evidence>
<dbReference type="PANTHER" id="PTHR10015:SF325">
    <property type="entry name" value="HEAT STRESS TRANSCRIPTION FACTOR A-8"/>
    <property type="match status" value="1"/>
</dbReference>
<dbReference type="GO" id="GO:0003700">
    <property type="term" value="F:DNA-binding transcription factor activity"/>
    <property type="evidence" value="ECO:0007669"/>
    <property type="project" value="InterPro"/>
</dbReference>
<keyword evidence="4" id="KW-0805">Transcription regulation</keyword>
<evidence type="ECO:0000256" key="10">
    <source>
        <dbReference type="SAM" id="Coils"/>
    </source>
</evidence>
<feature type="region of interest" description="Disordered" evidence="11">
    <location>
        <begin position="358"/>
        <end position="381"/>
    </location>
</feature>
<keyword evidence="8" id="KW-0539">Nucleus</keyword>
<dbReference type="InterPro" id="IPR000232">
    <property type="entry name" value="HSF_DNA-bd"/>
</dbReference>
<dbReference type="FunFam" id="1.10.10.10:FF:000037">
    <property type="entry name" value="Heat stress transcription factor B-4"/>
    <property type="match status" value="1"/>
</dbReference>
<feature type="compositionally biased region" description="Acidic residues" evidence="11">
    <location>
        <begin position="372"/>
        <end position="381"/>
    </location>
</feature>
<keyword evidence="10" id="KW-0175">Coiled coil</keyword>
<keyword evidence="6" id="KW-0238">DNA-binding</keyword>
<dbReference type="SMART" id="SM00415">
    <property type="entry name" value="HSF"/>
    <property type="match status" value="1"/>
</dbReference>
<evidence type="ECO:0000256" key="1">
    <source>
        <dbReference type="ARBA" id="ARBA00004123"/>
    </source>
</evidence>
<evidence type="ECO:0000313" key="13">
    <source>
        <dbReference type="EMBL" id="RAL48065.1"/>
    </source>
</evidence>
<dbReference type="GO" id="GO:0005634">
    <property type="term" value="C:nucleus"/>
    <property type="evidence" value="ECO:0007669"/>
    <property type="project" value="UniProtKB-SubCell"/>
</dbReference>
<dbReference type="GO" id="GO:0034605">
    <property type="term" value="P:cellular response to heat"/>
    <property type="evidence" value="ECO:0007669"/>
    <property type="project" value="TreeGrafter"/>
</dbReference>
<feature type="coiled-coil region" evidence="10">
    <location>
        <begin position="167"/>
        <end position="201"/>
    </location>
</feature>
<dbReference type="Proteomes" id="UP000249390">
    <property type="component" value="Unassembled WGS sequence"/>
</dbReference>
<evidence type="ECO:0000256" key="9">
    <source>
        <dbReference type="RuleBase" id="RU004020"/>
    </source>
</evidence>
<gene>
    <name evidence="13" type="ORF">DM860_017856</name>
</gene>
<keyword evidence="14" id="KW-1185">Reference proteome</keyword>
<dbReference type="SUPFAM" id="SSF46785">
    <property type="entry name" value="Winged helix' DNA-binding domain"/>
    <property type="match status" value="1"/>
</dbReference>
<dbReference type="EMBL" id="NQVE01000102">
    <property type="protein sequence ID" value="RAL48065.1"/>
    <property type="molecule type" value="Genomic_DNA"/>
</dbReference>
<evidence type="ECO:0000313" key="14">
    <source>
        <dbReference type="Proteomes" id="UP000249390"/>
    </source>
</evidence>
<organism evidence="13 14">
    <name type="scientific">Cuscuta australis</name>
    <dbReference type="NCBI Taxonomy" id="267555"/>
    <lineage>
        <taxon>Eukaryota</taxon>
        <taxon>Viridiplantae</taxon>
        <taxon>Streptophyta</taxon>
        <taxon>Embryophyta</taxon>
        <taxon>Tracheophyta</taxon>
        <taxon>Spermatophyta</taxon>
        <taxon>Magnoliopsida</taxon>
        <taxon>eudicotyledons</taxon>
        <taxon>Gunneridae</taxon>
        <taxon>Pentapetalae</taxon>
        <taxon>asterids</taxon>
        <taxon>lamiids</taxon>
        <taxon>Solanales</taxon>
        <taxon>Convolvulaceae</taxon>
        <taxon>Cuscuteae</taxon>
        <taxon>Cuscuta</taxon>
        <taxon>Cuscuta subgen. Grammica</taxon>
        <taxon>Cuscuta sect. Cleistogrammica</taxon>
    </lineage>
</organism>
<keyword evidence="3" id="KW-0597">Phosphoprotein</keyword>
<sequence length="397" mass="45181">MVKSVENGVPVKPFLLKCYEMVDDESTDALISWSRSHQPSSRDSTGDNSFIIWDVSGFSSQLLPKYFKHSNFSSFVRQLNIYASCKSILEEFFFRKGKGFRKIDTDLWEFANDKFVRGEKQLLVSIVRRKNCQNLVPPQQEGTESSTLEDGRTHKLLKEVEILKTDKNTLTQQLIKLRQHLQNSQRKLLLLREQMKGMEKKQLQMLSFIVLAMQNPGFLVQFLHPIENNWIVEEEPEPDALPTEGCGPTTPSDGTIVKYQPPWLQHQQVGIWSDGIEENDSQVTGEIMLRTNHAGEDLSDFSLEEDDMNIIQDVFRNMDFCVGPSDNEGLLASESVDPIVIPDGDDMMEMLLSGPVLDREESNGRCEKEEGGDGEGGEFDFEGMDKLTEQMGHVTKF</sequence>
<comment type="caution">
    <text evidence="13">The sequence shown here is derived from an EMBL/GenBank/DDBJ whole genome shotgun (WGS) entry which is preliminary data.</text>
</comment>
<dbReference type="GO" id="GO:0000978">
    <property type="term" value="F:RNA polymerase II cis-regulatory region sequence-specific DNA binding"/>
    <property type="evidence" value="ECO:0007669"/>
    <property type="project" value="TreeGrafter"/>
</dbReference>
<evidence type="ECO:0000259" key="12">
    <source>
        <dbReference type="SMART" id="SM00415"/>
    </source>
</evidence>
<evidence type="ECO:0000256" key="11">
    <source>
        <dbReference type="SAM" id="MobiDB-lite"/>
    </source>
</evidence>
<comment type="similarity">
    <text evidence="9">Belongs to the HSF family.</text>
</comment>
<dbReference type="AlphaFoldDB" id="A0A328DQW3"/>
<dbReference type="InterPro" id="IPR036390">
    <property type="entry name" value="WH_DNA-bd_sf"/>
</dbReference>
<comment type="subcellular location">
    <subcellularLocation>
        <location evidence="1">Nucleus</location>
    </subcellularLocation>
</comment>
<dbReference type="InterPro" id="IPR036388">
    <property type="entry name" value="WH-like_DNA-bd_sf"/>
</dbReference>
<evidence type="ECO:0000256" key="3">
    <source>
        <dbReference type="ARBA" id="ARBA00022553"/>
    </source>
</evidence>
<evidence type="ECO:0000256" key="2">
    <source>
        <dbReference type="ARBA" id="ARBA00011233"/>
    </source>
</evidence>
<comment type="subunit">
    <text evidence="2">Homotrimer.</text>
</comment>
<dbReference type="Gene3D" id="1.10.10.10">
    <property type="entry name" value="Winged helix-like DNA-binding domain superfamily/Winged helix DNA-binding domain"/>
    <property type="match status" value="1"/>
</dbReference>
<feature type="compositionally biased region" description="Basic and acidic residues" evidence="11">
    <location>
        <begin position="358"/>
        <end position="371"/>
    </location>
</feature>
<dbReference type="Pfam" id="PF00447">
    <property type="entry name" value="HSF_DNA-bind"/>
    <property type="match status" value="1"/>
</dbReference>